<reference evidence="3" key="1">
    <citation type="submission" date="2019-03" db="EMBL/GenBank/DDBJ databases">
        <title>Long read genome sequence of the mycoparasitic Pythium oligandrum ATCC 38472 isolated from sugarbeet rhizosphere.</title>
        <authorList>
            <person name="Gaulin E."/>
        </authorList>
    </citation>
    <scope>NUCLEOTIDE SEQUENCE</scope>
    <source>
        <strain evidence="3">ATCC 38472_TT</strain>
    </source>
</reference>
<proteinExistence type="predicted"/>
<gene>
    <name evidence="3" type="ORF">Poli38472_000026</name>
</gene>
<keyword evidence="1" id="KW-0732">Signal</keyword>
<sequence>MSCLPAVLLLVFRLALAQAHSWIECIDTDRTVVYDNARNFIYGGSAAAGACQGYPYNYLGRREGVVDSQLLVKILKDDYNKPLTHVCKPEPPSYNGQGYGKRVAVHPGEIMYFAYMPNGHVAVDQAARGTLYGIYWTGRPDSRLTLTSDLTDDRLVDYQRYDFDDGNCGQTYSSRKLRIPSGRAGDSFPCVGQFSIPEGIPPGIYSFVWMWKFWDEANDKREVETVGGKYGGAAYSSCFDVEVLDSSGIDAFPPSHHGAVVVDENETAIPGIE</sequence>
<dbReference type="Pfam" id="PF24320">
    <property type="entry name" value="DUF7492"/>
    <property type="match status" value="1"/>
</dbReference>
<feature type="domain" description="DUF7492" evidence="2">
    <location>
        <begin position="18"/>
        <end position="250"/>
    </location>
</feature>
<accession>A0A8K1FGG3</accession>
<keyword evidence="4" id="KW-1185">Reference proteome</keyword>
<dbReference type="Proteomes" id="UP000794436">
    <property type="component" value="Unassembled WGS sequence"/>
</dbReference>
<organism evidence="3 4">
    <name type="scientific">Pythium oligandrum</name>
    <name type="common">Mycoparasitic fungus</name>
    <dbReference type="NCBI Taxonomy" id="41045"/>
    <lineage>
        <taxon>Eukaryota</taxon>
        <taxon>Sar</taxon>
        <taxon>Stramenopiles</taxon>
        <taxon>Oomycota</taxon>
        <taxon>Peronosporomycetes</taxon>
        <taxon>Pythiales</taxon>
        <taxon>Pythiaceae</taxon>
        <taxon>Pythium</taxon>
    </lineage>
</organism>
<protein>
    <recommendedName>
        <fullName evidence="2">DUF7492 domain-containing protein</fullName>
    </recommendedName>
</protein>
<evidence type="ECO:0000256" key="1">
    <source>
        <dbReference type="SAM" id="SignalP"/>
    </source>
</evidence>
<feature type="signal peptide" evidence="1">
    <location>
        <begin position="1"/>
        <end position="19"/>
    </location>
</feature>
<dbReference type="AlphaFoldDB" id="A0A8K1FGG3"/>
<dbReference type="InterPro" id="IPR055915">
    <property type="entry name" value="DUF7492"/>
</dbReference>
<feature type="chain" id="PRO_5035465082" description="DUF7492 domain-containing protein" evidence="1">
    <location>
        <begin position="20"/>
        <end position="273"/>
    </location>
</feature>
<dbReference type="OrthoDB" id="64281at2759"/>
<comment type="caution">
    <text evidence="3">The sequence shown here is derived from an EMBL/GenBank/DDBJ whole genome shotgun (WGS) entry which is preliminary data.</text>
</comment>
<evidence type="ECO:0000313" key="3">
    <source>
        <dbReference type="EMBL" id="TMW59984.1"/>
    </source>
</evidence>
<dbReference type="EMBL" id="SPLM01000108">
    <property type="protein sequence ID" value="TMW59984.1"/>
    <property type="molecule type" value="Genomic_DNA"/>
</dbReference>
<evidence type="ECO:0000313" key="4">
    <source>
        <dbReference type="Proteomes" id="UP000794436"/>
    </source>
</evidence>
<evidence type="ECO:0000259" key="2">
    <source>
        <dbReference type="Pfam" id="PF24320"/>
    </source>
</evidence>
<name>A0A8K1FGG3_PYTOL</name>